<sequence>MGTNYVYAVHSCNEQYATTIVEACKNKTITIPKGLDKDIAEHGIYVLEEGDMLWAHSLNAPEVMPEFNKQQIYVEHLPEYGDQWEANKYAMDALCDDFLGP</sequence>
<keyword evidence="2" id="KW-1185">Reference proteome</keyword>
<organism evidence="1 2">
    <name type="scientific">Marasmius crinis-equi</name>
    <dbReference type="NCBI Taxonomy" id="585013"/>
    <lineage>
        <taxon>Eukaryota</taxon>
        <taxon>Fungi</taxon>
        <taxon>Dikarya</taxon>
        <taxon>Basidiomycota</taxon>
        <taxon>Agaricomycotina</taxon>
        <taxon>Agaricomycetes</taxon>
        <taxon>Agaricomycetidae</taxon>
        <taxon>Agaricales</taxon>
        <taxon>Marasmiineae</taxon>
        <taxon>Marasmiaceae</taxon>
        <taxon>Marasmius</taxon>
    </lineage>
</organism>
<proteinExistence type="predicted"/>
<dbReference type="Proteomes" id="UP001465976">
    <property type="component" value="Unassembled WGS sequence"/>
</dbReference>
<reference evidence="1 2" key="1">
    <citation type="submission" date="2024-02" db="EMBL/GenBank/DDBJ databases">
        <title>A draft genome for the cacao thread blight pathogen Marasmius crinis-equi.</title>
        <authorList>
            <person name="Cohen S.P."/>
            <person name="Baruah I.K."/>
            <person name="Amoako-Attah I."/>
            <person name="Bukari Y."/>
            <person name="Meinhardt L.W."/>
            <person name="Bailey B.A."/>
        </authorList>
    </citation>
    <scope>NUCLEOTIDE SEQUENCE [LARGE SCALE GENOMIC DNA]</scope>
    <source>
        <strain evidence="1 2">GH-76</strain>
    </source>
</reference>
<accession>A0ABR3F4C2</accession>
<protein>
    <submittedName>
        <fullName evidence="1">Uncharacterized protein</fullName>
    </submittedName>
</protein>
<gene>
    <name evidence="1" type="ORF">V5O48_012013</name>
</gene>
<name>A0ABR3F4C2_9AGAR</name>
<dbReference type="EMBL" id="JBAHYK010001021">
    <property type="protein sequence ID" value="KAL0569947.1"/>
    <property type="molecule type" value="Genomic_DNA"/>
</dbReference>
<evidence type="ECO:0000313" key="1">
    <source>
        <dbReference type="EMBL" id="KAL0569947.1"/>
    </source>
</evidence>
<comment type="caution">
    <text evidence="1">The sequence shown here is derived from an EMBL/GenBank/DDBJ whole genome shotgun (WGS) entry which is preliminary data.</text>
</comment>
<evidence type="ECO:0000313" key="2">
    <source>
        <dbReference type="Proteomes" id="UP001465976"/>
    </source>
</evidence>